<organism evidence="1">
    <name type="scientific">freshwater metagenome</name>
    <dbReference type="NCBI Taxonomy" id="449393"/>
    <lineage>
        <taxon>unclassified sequences</taxon>
        <taxon>metagenomes</taxon>
        <taxon>ecological metagenomes</taxon>
    </lineage>
</organism>
<evidence type="ECO:0000313" key="1">
    <source>
        <dbReference type="EMBL" id="CAB4628377.1"/>
    </source>
</evidence>
<dbReference type="AlphaFoldDB" id="A0A6J6IUM1"/>
<dbReference type="EMBL" id="CAEZVH010000081">
    <property type="protein sequence ID" value="CAB4628377.1"/>
    <property type="molecule type" value="Genomic_DNA"/>
</dbReference>
<sequence>MIAARASGGFVIAVELAEKEVSQNNEETIEILHEIIWDSVEALFVYDSVEDELTWYATQEVGDYLQSVGNK</sequence>
<accession>A0A6J6IUM1</accession>
<name>A0A6J6IUM1_9ZZZZ</name>
<gene>
    <name evidence="1" type="ORF">UFOPK1951_00718</name>
</gene>
<proteinExistence type="predicted"/>
<protein>
    <submittedName>
        <fullName evidence="1">Unannotated protein</fullName>
    </submittedName>
</protein>
<reference evidence="1" key="1">
    <citation type="submission" date="2020-05" db="EMBL/GenBank/DDBJ databases">
        <authorList>
            <person name="Chiriac C."/>
            <person name="Salcher M."/>
            <person name="Ghai R."/>
            <person name="Kavagutti S V."/>
        </authorList>
    </citation>
    <scope>NUCLEOTIDE SEQUENCE</scope>
</reference>